<comment type="caution">
    <text evidence="1">The sequence shown here is derived from an EMBL/GenBank/DDBJ whole genome shotgun (WGS) entry which is preliminary data.</text>
</comment>
<dbReference type="EMBL" id="JAALNF010000006">
    <property type="protein sequence ID" value="NGT90895.1"/>
    <property type="molecule type" value="Genomic_DNA"/>
</dbReference>
<organism evidence="1">
    <name type="scientific">Clostridium perfringens</name>
    <dbReference type="NCBI Taxonomy" id="1502"/>
    <lineage>
        <taxon>Bacteria</taxon>
        <taxon>Bacillati</taxon>
        <taxon>Bacillota</taxon>
        <taxon>Clostridia</taxon>
        <taxon>Eubacteriales</taxon>
        <taxon>Clostridiaceae</taxon>
        <taxon>Clostridium</taxon>
    </lineage>
</organism>
<dbReference type="GO" id="GO:0016740">
    <property type="term" value="F:transferase activity"/>
    <property type="evidence" value="ECO:0007669"/>
    <property type="project" value="UniProtKB-KW"/>
</dbReference>
<reference evidence="1" key="1">
    <citation type="submission" date="2020-02" db="EMBL/GenBank/DDBJ databases">
        <title>Genomic Insights into the Phylogeny and Genetic Plasticity of the Human and Animal Enteric Pathogen Clostridium perfringens.</title>
        <authorList>
            <person name="Feng Y."/>
            <person name="Hu Y."/>
        </authorList>
    </citation>
    <scope>NUCLEOTIDE SEQUENCE</scope>
    <source>
        <strain evidence="1">CP-08</strain>
    </source>
</reference>
<keyword evidence="1" id="KW-0808">Transferase</keyword>
<dbReference type="InterPro" id="IPR029465">
    <property type="entry name" value="ATPgrasp_TupA"/>
</dbReference>
<name>A0A6G4ZH53_CLOPF</name>
<evidence type="ECO:0000313" key="1">
    <source>
        <dbReference type="EMBL" id="NGT90895.1"/>
    </source>
</evidence>
<protein>
    <submittedName>
        <fullName evidence="1">Glycosyl transferase</fullName>
    </submittedName>
</protein>
<gene>
    <name evidence="1" type="ORF">G6Z02_11910</name>
</gene>
<dbReference type="AlphaFoldDB" id="A0A6G4ZH53"/>
<sequence>MLKILPDKVYLKLQYKYTTGKKLNLKEPKTYGEKLQWLKLHDRKSYYTTLVDKYEVREYIKNKIGEKYLVPILGHWDNAENIDFEKLPQKFVLKCNHDSKSVIVCHDKDSLNIKDTINHFKKKLKNNAFYYGREWPYKNIKPLVIAEEMLVDETGNDLKDYKVMCFNGEPKLIQIHKERFNENEEYTIDYYDINWNKTNITANTTCSKEEMDKPEFLEEMLYLSKKLSQDLPQARIDWYYANNQLYFGEITFFDASGYDVFDPSEWNYRLGSWIDLSIIKKENYLSQSINENRG</sequence>
<dbReference type="Pfam" id="PF14305">
    <property type="entry name" value="ATPgrasp_TupA"/>
    <property type="match status" value="1"/>
</dbReference>
<proteinExistence type="predicted"/>
<accession>A0A6G4ZH53</accession>